<protein>
    <submittedName>
        <fullName evidence="1">Uncharacterized protein</fullName>
    </submittedName>
</protein>
<dbReference type="AlphaFoldDB" id="A0A1Q9C8G9"/>
<organism evidence="1 2">
    <name type="scientific">Symbiodinium microadriaticum</name>
    <name type="common">Dinoflagellate</name>
    <name type="synonym">Zooxanthella microadriatica</name>
    <dbReference type="NCBI Taxonomy" id="2951"/>
    <lineage>
        <taxon>Eukaryota</taxon>
        <taxon>Sar</taxon>
        <taxon>Alveolata</taxon>
        <taxon>Dinophyceae</taxon>
        <taxon>Suessiales</taxon>
        <taxon>Symbiodiniaceae</taxon>
        <taxon>Symbiodinium</taxon>
    </lineage>
</organism>
<evidence type="ECO:0000313" key="2">
    <source>
        <dbReference type="Proteomes" id="UP000186817"/>
    </source>
</evidence>
<keyword evidence="2" id="KW-1185">Reference proteome</keyword>
<evidence type="ECO:0000313" key="1">
    <source>
        <dbReference type="EMBL" id="OLP79242.1"/>
    </source>
</evidence>
<sequence>MERQEVRIRESTLGGLPAPPVNSCPVPPMIPMAPGMAAPPLCPDMMWISVSATYPLQAGSPRDPTQALRPATGYSERWPVPGKGVATSSLEHSVTELVLAEAAYTEKTIDLDLEDGRRHRRRTLVQQLRVNLGLETAALPAGWNAKVGKDDGYSAVSNWRVPRTTTTLSWRNGDVGRLFVTIASDKVSGRQLKQAKQFRGYMCVQRSGSSTHMWKGATTVHYLEFLAQELQVWQQEHNCMLLSCDRDVGVRIPGGFGAAGGRNDQWHNSWRLLRKSWLRKAIGGDSNPAFGRKMADLDFNLHGEVNLSCPLLVSLAADVYAIQALANHCSENIVTSVWLKTGYISKAELAV</sequence>
<dbReference type="OrthoDB" id="437318at2759"/>
<reference evidence="1 2" key="1">
    <citation type="submission" date="2016-02" db="EMBL/GenBank/DDBJ databases">
        <title>Genome analysis of coral dinoflagellate symbionts highlights evolutionary adaptations to a symbiotic lifestyle.</title>
        <authorList>
            <person name="Aranda M."/>
            <person name="Li Y."/>
            <person name="Liew Y.J."/>
            <person name="Baumgarten S."/>
            <person name="Simakov O."/>
            <person name="Wilson M."/>
            <person name="Piel J."/>
            <person name="Ashoor H."/>
            <person name="Bougouffa S."/>
            <person name="Bajic V.B."/>
            <person name="Ryu T."/>
            <person name="Ravasi T."/>
            <person name="Bayer T."/>
            <person name="Micklem G."/>
            <person name="Kim H."/>
            <person name="Bhak J."/>
            <person name="Lajeunesse T.C."/>
            <person name="Voolstra C.R."/>
        </authorList>
    </citation>
    <scope>NUCLEOTIDE SEQUENCE [LARGE SCALE GENOMIC DNA]</scope>
    <source>
        <strain evidence="1 2">CCMP2467</strain>
    </source>
</reference>
<comment type="caution">
    <text evidence="1">The sequence shown here is derived from an EMBL/GenBank/DDBJ whole genome shotgun (WGS) entry which is preliminary data.</text>
</comment>
<name>A0A1Q9C8G9_SYMMI</name>
<gene>
    <name evidence="1" type="ORF">AK812_SmicGene40494</name>
</gene>
<proteinExistence type="predicted"/>
<accession>A0A1Q9C8G9</accession>
<dbReference type="EMBL" id="LSRX01001508">
    <property type="protein sequence ID" value="OLP79242.1"/>
    <property type="molecule type" value="Genomic_DNA"/>
</dbReference>
<dbReference type="Proteomes" id="UP000186817">
    <property type="component" value="Unassembled WGS sequence"/>
</dbReference>